<dbReference type="CDD" id="cd06222">
    <property type="entry name" value="RNase_H_like"/>
    <property type="match status" value="1"/>
</dbReference>
<evidence type="ECO:0000313" key="4">
    <source>
        <dbReference type="RefSeq" id="XP_010431723.1"/>
    </source>
</evidence>
<feature type="domain" description="Reverse transcriptase zinc-binding" evidence="2">
    <location>
        <begin position="138"/>
        <end position="225"/>
    </location>
</feature>
<dbReference type="SUPFAM" id="SSF53098">
    <property type="entry name" value="Ribonuclease H-like"/>
    <property type="match status" value="1"/>
</dbReference>
<dbReference type="Proteomes" id="UP000694864">
    <property type="component" value="Chromosome 9"/>
</dbReference>
<dbReference type="InterPro" id="IPR044730">
    <property type="entry name" value="RNase_H-like_dom_plant"/>
</dbReference>
<reference evidence="3" key="1">
    <citation type="journal article" date="2014" name="Nat. Commun.">
        <title>The emerging biofuel crop Camelina sativa retains a highly undifferentiated hexaploid genome structure.</title>
        <authorList>
            <person name="Kagale S."/>
            <person name="Koh C."/>
            <person name="Nixon J."/>
            <person name="Bollina V."/>
            <person name="Clarke W.E."/>
            <person name="Tuteja R."/>
            <person name="Spillane C."/>
            <person name="Robinson S.J."/>
            <person name="Links M.G."/>
            <person name="Clarke C."/>
            <person name="Higgins E.E."/>
            <person name="Huebert T."/>
            <person name="Sharpe A.G."/>
            <person name="Parkin I.A."/>
        </authorList>
    </citation>
    <scope>NUCLEOTIDE SEQUENCE [LARGE SCALE GENOMIC DNA]</scope>
    <source>
        <strain evidence="3">cv. DH55</strain>
    </source>
</reference>
<evidence type="ECO:0000259" key="1">
    <source>
        <dbReference type="Pfam" id="PF13456"/>
    </source>
</evidence>
<feature type="domain" description="RNase H type-1" evidence="1">
    <location>
        <begin position="346"/>
        <end position="475"/>
    </location>
</feature>
<keyword evidence="3" id="KW-1185">Reference proteome</keyword>
<dbReference type="InterPro" id="IPR002156">
    <property type="entry name" value="RNaseH_domain"/>
</dbReference>
<dbReference type="Pfam" id="PF13456">
    <property type="entry name" value="RVT_3"/>
    <property type="match status" value="1"/>
</dbReference>
<gene>
    <name evidence="4" type="primary">LOC104716077</name>
</gene>
<evidence type="ECO:0000259" key="2">
    <source>
        <dbReference type="Pfam" id="PF13966"/>
    </source>
</evidence>
<proteinExistence type="predicted"/>
<name>A0ABM0TUM2_CAMSA</name>
<dbReference type="RefSeq" id="XP_010431723.1">
    <property type="nucleotide sequence ID" value="XM_010433421.1"/>
</dbReference>
<dbReference type="InterPro" id="IPR026960">
    <property type="entry name" value="RVT-Znf"/>
</dbReference>
<dbReference type="PANTHER" id="PTHR34146:SF3">
    <property type="entry name" value="POLYNUCLEOTIDYL TRANSFERASE, RIBONUCLEASE H-LIKE SUPERFAMILY PROTEIN"/>
    <property type="match status" value="1"/>
</dbReference>
<dbReference type="Pfam" id="PF13966">
    <property type="entry name" value="zf-RVT"/>
    <property type="match status" value="1"/>
</dbReference>
<dbReference type="InterPro" id="IPR036397">
    <property type="entry name" value="RNaseH_sf"/>
</dbReference>
<dbReference type="InterPro" id="IPR012337">
    <property type="entry name" value="RNaseH-like_sf"/>
</dbReference>
<protein>
    <submittedName>
        <fullName evidence="4">Uncharacterized protein LOC104716077</fullName>
    </submittedName>
</protein>
<reference evidence="4" key="2">
    <citation type="submission" date="2025-08" db="UniProtKB">
        <authorList>
            <consortium name="RefSeq"/>
        </authorList>
    </citation>
    <scope>IDENTIFICATION</scope>
    <source>
        <tissue evidence="4">Leaf</tissue>
    </source>
</reference>
<organism evidence="3 4">
    <name type="scientific">Camelina sativa</name>
    <name type="common">False flax</name>
    <name type="synonym">Myagrum sativum</name>
    <dbReference type="NCBI Taxonomy" id="90675"/>
    <lineage>
        <taxon>Eukaryota</taxon>
        <taxon>Viridiplantae</taxon>
        <taxon>Streptophyta</taxon>
        <taxon>Embryophyta</taxon>
        <taxon>Tracheophyta</taxon>
        <taxon>Spermatophyta</taxon>
        <taxon>Magnoliopsida</taxon>
        <taxon>eudicotyledons</taxon>
        <taxon>Gunneridae</taxon>
        <taxon>Pentapetalae</taxon>
        <taxon>rosids</taxon>
        <taxon>malvids</taxon>
        <taxon>Brassicales</taxon>
        <taxon>Brassicaceae</taxon>
        <taxon>Camelineae</taxon>
        <taxon>Camelina</taxon>
    </lineage>
</organism>
<evidence type="ECO:0000313" key="3">
    <source>
        <dbReference type="Proteomes" id="UP000694864"/>
    </source>
</evidence>
<sequence>MQQPTSLIAKVLKAKYYPKQSLLTSACKANSSYAWKSIFQGIKLISTGLKYIVGNGKQINVWQDPWLHLNPPRPARGPGASTNPNLKVSDLLLHGHWNEPLLNNIIHHEDIPHIKNIRPSITGADDVLTWIHTKDGLYSVKSGYHVQRKLSHNTIQDKPFARLWKQNMPQKIKHFWWRCLHNVVPTAENLKKRRMLKDDTCQRCGEAPETINHLLFQCRISKEIWDLTANFNGIRSPFYLNSVDQNIELLLNLNNNQRKDASLFPFIGWRIWKMRNDLIFNNKRWSLPDTINKAILDFQQWKESYSINKHDSQKYTVPEHHKHQSSATNTSISSITKEAKGYCCFVDASWNSPNDSTGIGWALYNKNAQIVLKGMVSINPMSTPLEVEAEALRMAVLHTNRLGYTNVVFFGDAESLYQQTSRIFSGNHRCHQADHTILATLLKDIENIARSYETINFVKIPRFLNGVADGLAKQARINRSSFVISWNHVN</sequence>
<accession>A0ABM0TUM2</accession>
<dbReference type="Gene3D" id="3.30.420.10">
    <property type="entry name" value="Ribonuclease H-like superfamily/Ribonuclease H"/>
    <property type="match status" value="1"/>
</dbReference>
<dbReference type="GeneID" id="104716077"/>
<dbReference type="PANTHER" id="PTHR34146">
    <property type="entry name" value="POLYNUCLEOTIDYL TRANSFERASE, RIBONUCLEASE H-LIKE SUPERFAMILY PROTEIN-RELATED"/>
    <property type="match status" value="1"/>
</dbReference>